<proteinExistence type="predicted"/>
<organism evidence="2 3">
    <name type="scientific">Blastopirellula marina</name>
    <dbReference type="NCBI Taxonomy" id="124"/>
    <lineage>
        <taxon>Bacteria</taxon>
        <taxon>Pseudomonadati</taxon>
        <taxon>Planctomycetota</taxon>
        <taxon>Planctomycetia</taxon>
        <taxon>Pirellulales</taxon>
        <taxon>Pirellulaceae</taxon>
        <taxon>Blastopirellula</taxon>
    </lineage>
</organism>
<evidence type="ECO:0000256" key="1">
    <source>
        <dbReference type="SAM" id="MobiDB-lite"/>
    </source>
</evidence>
<dbReference type="Proteomes" id="UP000237819">
    <property type="component" value="Unassembled WGS sequence"/>
</dbReference>
<dbReference type="EMBL" id="PUHZ01000024">
    <property type="protein sequence ID" value="PQO42928.1"/>
    <property type="molecule type" value="Genomic_DNA"/>
</dbReference>
<dbReference type="Gene3D" id="2.180.10.10">
    <property type="entry name" value="RHS repeat-associated core"/>
    <property type="match status" value="1"/>
</dbReference>
<gene>
    <name evidence="2" type="ORF">C5Y93_24705</name>
</gene>
<comment type="caution">
    <text evidence="2">The sequence shown here is derived from an EMBL/GenBank/DDBJ whole genome shotgun (WGS) entry which is preliminary data.</text>
</comment>
<feature type="region of interest" description="Disordered" evidence="1">
    <location>
        <begin position="1"/>
        <end position="20"/>
    </location>
</feature>
<name>A0A2S8GEP1_9BACT</name>
<sequence>MPSLAIPGRGGNRLTKTDDSGVTTYSYDAANRQSYSQTVSGRTSFTYDADGNQTQIESPLGELTTSTWDYENHVAQIENYFDG</sequence>
<evidence type="ECO:0000313" key="2">
    <source>
        <dbReference type="EMBL" id="PQO42928.1"/>
    </source>
</evidence>
<protein>
    <recommendedName>
        <fullName evidence="4">RHS repeat protein</fullName>
    </recommendedName>
</protein>
<reference evidence="2 3" key="1">
    <citation type="submission" date="2018-02" db="EMBL/GenBank/DDBJ databases">
        <title>Comparative genomes isolates from brazilian mangrove.</title>
        <authorList>
            <person name="Araujo J.E."/>
            <person name="Taketani R.G."/>
            <person name="Silva M.C.P."/>
            <person name="Loureco M.V."/>
            <person name="Andreote F.D."/>
        </authorList>
    </citation>
    <scope>NUCLEOTIDE SEQUENCE [LARGE SCALE GENOMIC DNA]</scope>
    <source>
        <strain evidence="2 3">Nap-Phe MGV</strain>
    </source>
</reference>
<evidence type="ECO:0008006" key="4">
    <source>
        <dbReference type="Google" id="ProtNLM"/>
    </source>
</evidence>
<dbReference type="AlphaFoldDB" id="A0A2S8GEP1"/>
<accession>A0A2S8GEP1</accession>
<evidence type="ECO:0000313" key="3">
    <source>
        <dbReference type="Proteomes" id="UP000237819"/>
    </source>
</evidence>